<reference evidence="2 3" key="1">
    <citation type="journal article" date="2018" name="Mol. Biol. Evol.">
        <title>Broad Genomic Sampling Reveals a Smut Pathogenic Ancestry of the Fungal Clade Ustilaginomycotina.</title>
        <authorList>
            <person name="Kijpornyongpan T."/>
            <person name="Mondo S.J."/>
            <person name="Barry K."/>
            <person name="Sandor L."/>
            <person name="Lee J."/>
            <person name="Lipzen A."/>
            <person name="Pangilinan J."/>
            <person name="LaButti K."/>
            <person name="Hainaut M."/>
            <person name="Henrissat B."/>
            <person name="Grigoriev I.V."/>
            <person name="Spatafora J.W."/>
            <person name="Aime M.C."/>
        </authorList>
    </citation>
    <scope>NUCLEOTIDE SEQUENCE [LARGE SCALE GENOMIC DNA]</scope>
    <source>
        <strain evidence="2 3">MCA 4198</strain>
    </source>
</reference>
<gene>
    <name evidence="2" type="ORF">FA10DRAFT_269220</name>
</gene>
<evidence type="ECO:0000256" key="1">
    <source>
        <dbReference type="SAM" id="MobiDB-lite"/>
    </source>
</evidence>
<name>A0A316YFH4_9BASI</name>
<organism evidence="2 3">
    <name type="scientific">Acaromyces ingoldii</name>
    <dbReference type="NCBI Taxonomy" id="215250"/>
    <lineage>
        <taxon>Eukaryota</taxon>
        <taxon>Fungi</taxon>
        <taxon>Dikarya</taxon>
        <taxon>Basidiomycota</taxon>
        <taxon>Ustilaginomycotina</taxon>
        <taxon>Exobasidiomycetes</taxon>
        <taxon>Exobasidiales</taxon>
        <taxon>Cryptobasidiaceae</taxon>
        <taxon>Acaromyces</taxon>
    </lineage>
</organism>
<dbReference type="GeneID" id="37044584"/>
<proteinExistence type="predicted"/>
<feature type="region of interest" description="Disordered" evidence="1">
    <location>
        <begin position="49"/>
        <end position="87"/>
    </location>
</feature>
<keyword evidence="3" id="KW-1185">Reference proteome</keyword>
<dbReference type="AlphaFoldDB" id="A0A316YFH4"/>
<dbReference type="InParanoid" id="A0A316YFH4"/>
<evidence type="ECO:0000313" key="2">
    <source>
        <dbReference type="EMBL" id="PWN87959.1"/>
    </source>
</evidence>
<protein>
    <submittedName>
        <fullName evidence="2">Uncharacterized protein</fullName>
    </submittedName>
</protein>
<accession>A0A316YFH4</accession>
<dbReference type="Proteomes" id="UP000245768">
    <property type="component" value="Unassembled WGS sequence"/>
</dbReference>
<dbReference type="EMBL" id="KZ819639">
    <property type="protein sequence ID" value="PWN87959.1"/>
    <property type="molecule type" value="Genomic_DNA"/>
</dbReference>
<dbReference type="RefSeq" id="XP_025375157.1">
    <property type="nucleotide sequence ID" value="XM_025522668.1"/>
</dbReference>
<evidence type="ECO:0000313" key="3">
    <source>
        <dbReference type="Proteomes" id="UP000245768"/>
    </source>
</evidence>
<sequence>MTQALEPYLWYALQTHVRTHRTPPPLPFLLHGSIRAHLYASPARIGYRQRWAGPPRRRPSSSPRRSAESHLQAVPREKMGLGSRKTRGALQIRPLKQTHSPHPLHYSSGSYSDSSYLYSYLCGGVDRQQELPQMAGDGWAPAQSRDGRHAQAILREDYEFLHYTITLYTDPWKRLYPHLSRQVDKWP</sequence>